<protein>
    <submittedName>
        <fullName evidence="1">Uncharacterized protein</fullName>
    </submittedName>
</protein>
<sequence length="69" mass="7750">MNTLIGFPAPKQRDGRISNVKLTQPAARCPNFLRALVKESAEIDFFCALLNEFSLKNADIRPFLQSKTP</sequence>
<evidence type="ECO:0000313" key="1">
    <source>
        <dbReference type="EMBL" id="MTU44007.1"/>
    </source>
</evidence>
<organism evidence="1 2">
    <name type="scientific">Parasutterella excrementihominis</name>
    <dbReference type="NCBI Taxonomy" id="487175"/>
    <lineage>
        <taxon>Bacteria</taxon>
        <taxon>Pseudomonadati</taxon>
        <taxon>Pseudomonadota</taxon>
        <taxon>Betaproteobacteria</taxon>
        <taxon>Burkholderiales</taxon>
        <taxon>Sutterellaceae</taxon>
        <taxon>Parasutterella</taxon>
    </lineage>
</organism>
<reference evidence="1 2" key="1">
    <citation type="journal article" date="2019" name="Nat. Med.">
        <title>A library of human gut bacterial isolates paired with longitudinal multiomics data enables mechanistic microbiome research.</title>
        <authorList>
            <person name="Poyet M."/>
            <person name="Groussin M."/>
            <person name="Gibbons S.M."/>
            <person name="Avila-Pacheco J."/>
            <person name="Jiang X."/>
            <person name="Kearney S.M."/>
            <person name="Perrotta A.R."/>
            <person name="Berdy B."/>
            <person name="Zhao S."/>
            <person name="Lieberman T.D."/>
            <person name="Swanson P.K."/>
            <person name="Smith M."/>
            <person name="Roesemann S."/>
            <person name="Alexander J.E."/>
            <person name="Rich S.A."/>
            <person name="Livny J."/>
            <person name="Vlamakis H."/>
            <person name="Clish C."/>
            <person name="Bullock K."/>
            <person name="Deik A."/>
            <person name="Scott J."/>
            <person name="Pierce K.A."/>
            <person name="Xavier R.J."/>
            <person name="Alm E.J."/>
        </authorList>
    </citation>
    <scope>NUCLEOTIDE SEQUENCE [LARGE SCALE GENOMIC DNA]</scope>
    <source>
        <strain evidence="1 2">BIOML-A2</strain>
    </source>
</reference>
<dbReference type="AlphaFoldDB" id="A0A6I3S9J0"/>
<proteinExistence type="predicted"/>
<name>A0A6I3S9J0_9BURK</name>
<dbReference type="EMBL" id="WNCL01000040">
    <property type="protein sequence ID" value="MTU44007.1"/>
    <property type="molecule type" value="Genomic_DNA"/>
</dbReference>
<evidence type="ECO:0000313" key="2">
    <source>
        <dbReference type="Proteomes" id="UP000462362"/>
    </source>
</evidence>
<gene>
    <name evidence="1" type="ORF">GMD42_10380</name>
</gene>
<accession>A0A6I3S9J0</accession>
<comment type="caution">
    <text evidence="1">The sequence shown here is derived from an EMBL/GenBank/DDBJ whole genome shotgun (WGS) entry which is preliminary data.</text>
</comment>
<dbReference type="Proteomes" id="UP000462362">
    <property type="component" value="Unassembled WGS sequence"/>
</dbReference>